<dbReference type="InterPro" id="IPR019539">
    <property type="entry name" value="GalKase_N"/>
</dbReference>
<feature type="domain" description="GHMP kinase N-terminal" evidence="14">
    <location>
        <begin position="144"/>
        <end position="228"/>
    </location>
</feature>
<evidence type="ECO:0000259" key="15">
    <source>
        <dbReference type="Pfam" id="PF08544"/>
    </source>
</evidence>
<dbReference type="InterPro" id="IPR014721">
    <property type="entry name" value="Ribsml_uS5_D2-typ_fold_subgr"/>
</dbReference>
<feature type="binding site" evidence="11">
    <location>
        <position position="108"/>
    </location>
    <ligand>
        <name>ATP</name>
        <dbReference type="ChEBI" id="CHEBI:30616"/>
    </ligand>
</feature>
<feature type="binding site" evidence="11">
    <location>
        <position position="275"/>
    </location>
    <ligand>
        <name>substrate</name>
    </ligand>
</feature>
<organism evidence="17 18">
    <name type="scientific">Micromonospora cathayae</name>
    <dbReference type="NCBI Taxonomy" id="3028804"/>
    <lineage>
        <taxon>Bacteria</taxon>
        <taxon>Bacillati</taxon>
        <taxon>Actinomycetota</taxon>
        <taxon>Actinomycetes</taxon>
        <taxon>Micromonosporales</taxon>
        <taxon>Micromonosporaceae</taxon>
        <taxon>Micromonospora</taxon>
    </lineage>
</organism>
<dbReference type="InterPro" id="IPR022963">
    <property type="entry name" value="Galactokinase_bac"/>
</dbReference>
<keyword evidence="3 11" id="KW-0808">Transferase</keyword>
<keyword evidence="9 11" id="KW-0299">Galactose metabolism</keyword>
<dbReference type="NCBIfam" id="TIGR00131">
    <property type="entry name" value="gal_kin"/>
    <property type="match status" value="1"/>
</dbReference>
<proteinExistence type="inferred from homology"/>
<evidence type="ECO:0000259" key="14">
    <source>
        <dbReference type="Pfam" id="PF00288"/>
    </source>
</evidence>
<evidence type="ECO:0000313" key="17">
    <source>
        <dbReference type="EMBL" id="WDZ86748.1"/>
    </source>
</evidence>
<evidence type="ECO:0000313" key="18">
    <source>
        <dbReference type="Proteomes" id="UP001219605"/>
    </source>
</evidence>
<evidence type="ECO:0000256" key="12">
    <source>
        <dbReference type="NCBIfam" id="TIGR00131"/>
    </source>
</evidence>
<name>A0ABY7ZWB6_9ACTN</name>
<dbReference type="InterPro" id="IPR020568">
    <property type="entry name" value="Ribosomal_Su5_D2-typ_SF"/>
</dbReference>
<dbReference type="InterPro" id="IPR006206">
    <property type="entry name" value="Mevalonate/galactokinase"/>
</dbReference>
<dbReference type="PROSITE" id="PS00106">
    <property type="entry name" value="GALACTOKINASE"/>
    <property type="match status" value="1"/>
</dbReference>
<feature type="binding site" evidence="11">
    <location>
        <begin position="74"/>
        <end position="77"/>
    </location>
    <ligand>
        <name>substrate</name>
    </ligand>
</feature>
<keyword evidence="5 11" id="KW-0547">Nucleotide-binding</keyword>
<evidence type="ECO:0000256" key="7">
    <source>
        <dbReference type="ARBA" id="ARBA00022840"/>
    </source>
</evidence>
<keyword evidence="7 11" id="KW-0067">ATP-binding</keyword>
<feature type="active site" description="Proton acceptor" evidence="11">
    <location>
        <position position="223"/>
    </location>
</feature>
<evidence type="ECO:0000256" key="13">
    <source>
        <dbReference type="SAM" id="MobiDB-lite"/>
    </source>
</evidence>
<accession>A0ABY7ZWB6</accession>
<dbReference type="InterPro" id="IPR000705">
    <property type="entry name" value="Galactokinase"/>
</dbReference>
<evidence type="ECO:0000256" key="1">
    <source>
        <dbReference type="ARBA" id="ARBA00006566"/>
    </source>
</evidence>
<dbReference type="SUPFAM" id="SSF55060">
    <property type="entry name" value="GHMP Kinase, C-terminal domain"/>
    <property type="match status" value="1"/>
</dbReference>
<dbReference type="GO" id="GO:0004335">
    <property type="term" value="F:galactokinase activity"/>
    <property type="evidence" value="ECO:0007669"/>
    <property type="project" value="UniProtKB-EC"/>
</dbReference>
<dbReference type="PROSITE" id="PS00627">
    <property type="entry name" value="GHMP_KINASES_ATP"/>
    <property type="match status" value="1"/>
</dbReference>
<keyword evidence="10 11" id="KW-0119">Carbohydrate metabolism</keyword>
<dbReference type="PANTHER" id="PTHR10457">
    <property type="entry name" value="MEVALONATE KINASE/GALACTOKINASE"/>
    <property type="match status" value="1"/>
</dbReference>
<comment type="catalytic activity">
    <reaction evidence="11">
        <text>alpha-D-galactose + ATP = alpha-D-galactose 1-phosphate + ADP + H(+)</text>
        <dbReference type="Rhea" id="RHEA:13553"/>
        <dbReference type="ChEBI" id="CHEBI:15378"/>
        <dbReference type="ChEBI" id="CHEBI:28061"/>
        <dbReference type="ChEBI" id="CHEBI:30616"/>
        <dbReference type="ChEBI" id="CHEBI:58336"/>
        <dbReference type="ChEBI" id="CHEBI:456216"/>
        <dbReference type="EC" id="2.7.1.6"/>
    </reaction>
</comment>
<evidence type="ECO:0000256" key="11">
    <source>
        <dbReference type="HAMAP-Rule" id="MF_00246"/>
    </source>
</evidence>
<evidence type="ECO:0000259" key="16">
    <source>
        <dbReference type="Pfam" id="PF10509"/>
    </source>
</evidence>
<dbReference type="PRINTS" id="PR00473">
    <property type="entry name" value="GALCTOKINASE"/>
</dbReference>
<dbReference type="RefSeq" id="WP_275033598.1">
    <property type="nucleotide sequence ID" value="NZ_CP118615.1"/>
</dbReference>
<protein>
    <recommendedName>
        <fullName evidence="11 12">Galactokinase</fullName>
        <ecNumber evidence="11 12">2.7.1.6</ecNumber>
    </recommendedName>
    <alternativeName>
        <fullName evidence="11">Galactose kinase</fullName>
    </alternativeName>
</protein>
<dbReference type="InterPro" id="IPR036554">
    <property type="entry name" value="GHMP_kinase_C_sf"/>
</dbReference>
<dbReference type="PRINTS" id="PR00959">
    <property type="entry name" value="MEVGALKINASE"/>
</dbReference>
<dbReference type="EC" id="2.7.1.6" evidence="11 12"/>
<dbReference type="InterPro" id="IPR013750">
    <property type="entry name" value="GHMP_kinase_C_dom"/>
</dbReference>
<dbReference type="Proteomes" id="UP001219605">
    <property type="component" value="Chromosome"/>
</dbReference>
<keyword evidence="8 11" id="KW-0460">Magnesium</keyword>
<feature type="domain" description="Galactokinase N-terminal" evidence="16">
    <location>
        <begin position="51"/>
        <end position="97"/>
    </location>
</feature>
<gene>
    <name evidence="11 17" type="primary">galK</name>
    <name evidence="17" type="ORF">PVK37_10290</name>
</gene>
<dbReference type="Gene3D" id="3.30.230.10">
    <property type="match status" value="1"/>
</dbReference>
<keyword evidence="4 11" id="KW-0479">Metal-binding</keyword>
<evidence type="ECO:0000256" key="6">
    <source>
        <dbReference type="ARBA" id="ARBA00022777"/>
    </source>
</evidence>
<dbReference type="Pfam" id="PF00288">
    <property type="entry name" value="GHMP_kinases_N"/>
    <property type="match status" value="1"/>
</dbReference>
<feature type="site" description="Transition state stabilizer" evidence="11">
    <location>
        <position position="68"/>
    </location>
</feature>
<evidence type="ECO:0000256" key="9">
    <source>
        <dbReference type="ARBA" id="ARBA00023144"/>
    </source>
</evidence>
<dbReference type="InterPro" id="IPR006204">
    <property type="entry name" value="GHMP_kinase_N_dom"/>
</dbReference>
<dbReference type="Gene3D" id="3.30.70.890">
    <property type="entry name" value="GHMP kinase, C-terminal domain"/>
    <property type="match status" value="1"/>
</dbReference>
<dbReference type="PANTHER" id="PTHR10457:SF7">
    <property type="entry name" value="GALACTOKINASE-RELATED"/>
    <property type="match status" value="1"/>
</dbReference>
<reference evidence="17 18" key="1">
    <citation type="submission" date="2023-02" db="EMBL/GenBank/DDBJ databases">
        <authorList>
            <person name="Mo P."/>
        </authorList>
    </citation>
    <scope>NUCLEOTIDE SEQUENCE [LARGE SCALE GENOMIC DNA]</scope>
    <source>
        <strain evidence="17 18">HUAS 3</strain>
    </source>
</reference>
<dbReference type="PIRSF" id="PIRSF000530">
    <property type="entry name" value="Galactokinase"/>
    <property type="match status" value="1"/>
</dbReference>
<keyword evidence="2 11" id="KW-0963">Cytoplasm</keyword>
<comment type="similarity">
    <text evidence="1 11">Belongs to the GHMP kinase family. GalK subfamily.</text>
</comment>
<feature type="binding site" evidence="11">
    <location>
        <position position="211"/>
    </location>
    <ligand>
        <name>Mg(2+)</name>
        <dbReference type="ChEBI" id="CHEBI:18420"/>
    </ligand>
</feature>
<evidence type="ECO:0000256" key="3">
    <source>
        <dbReference type="ARBA" id="ARBA00022679"/>
    </source>
</evidence>
<comment type="subcellular location">
    <subcellularLocation>
        <location evidence="11">Cytoplasm</location>
    </subcellularLocation>
</comment>
<evidence type="ECO:0000256" key="8">
    <source>
        <dbReference type="ARBA" id="ARBA00022842"/>
    </source>
</evidence>
<evidence type="ECO:0000256" key="4">
    <source>
        <dbReference type="ARBA" id="ARBA00022723"/>
    </source>
</evidence>
<dbReference type="SUPFAM" id="SSF54211">
    <property type="entry name" value="Ribosomal protein S5 domain 2-like"/>
    <property type="match status" value="1"/>
</dbReference>
<feature type="binding site" evidence="11">
    <location>
        <position position="179"/>
    </location>
    <ligand>
        <name>Mg(2+)</name>
        <dbReference type="ChEBI" id="CHEBI:18420"/>
    </ligand>
</feature>
<dbReference type="InterPro" id="IPR006203">
    <property type="entry name" value="GHMP_knse_ATP-bd_CS"/>
</dbReference>
<comment type="function">
    <text evidence="11">Catalyzes the transfer of the gamma-phosphate of ATP to D-galactose to form alpha-D-galactose-1-phosphate (Gal-1-P).</text>
</comment>
<evidence type="ECO:0000256" key="10">
    <source>
        <dbReference type="ARBA" id="ARBA00023277"/>
    </source>
</evidence>
<evidence type="ECO:0000256" key="2">
    <source>
        <dbReference type="ARBA" id="ARBA00022490"/>
    </source>
</evidence>
<dbReference type="Pfam" id="PF08544">
    <property type="entry name" value="GHMP_kinases_C"/>
    <property type="match status" value="1"/>
</dbReference>
<keyword evidence="6 11" id="KW-0418">Kinase</keyword>
<keyword evidence="18" id="KW-1185">Reference proteome</keyword>
<evidence type="ECO:0000256" key="5">
    <source>
        <dbReference type="ARBA" id="ARBA00022741"/>
    </source>
</evidence>
<dbReference type="EMBL" id="CP118615">
    <property type="protein sequence ID" value="WDZ86748.1"/>
    <property type="molecule type" value="Genomic_DNA"/>
</dbReference>
<dbReference type="HAMAP" id="MF_00246">
    <property type="entry name" value="Galactokinase"/>
    <property type="match status" value="1"/>
</dbReference>
<dbReference type="Pfam" id="PF10509">
    <property type="entry name" value="GalKase_gal_bdg"/>
    <property type="match status" value="1"/>
</dbReference>
<dbReference type="InterPro" id="IPR019741">
    <property type="entry name" value="Galactokinase_CS"/>
</dbReference>
<feature type="compositionally biased region" description="Low complexity" evidence="13">
    <location>
        <begin position="21"/>
        <end position="40"/>
    </location>
</feature>
<feature type="region of interest" description="Disordered" evidence="13">
    <location>
        <begin position="1"/>
        <end position="40"/>
    </location>
</feature>
<comment type="pathway">
    <text evidence="11">Carbohydrate metabolism; galactose metabolism.</text>
</comment>
<feature type="binding site" evidence="11">
    <location>
        <begin position="173"/>
        <end position="179"/>
    </location>
    <ligand>
        <name>ATP</name>
        <dbReference type="ChEBI" id="CHEBI:30616"/>
    </ligand>
</feature>
<feature type="domain" description="GHMP kinase C-terminal" evidence="15">
    <location>
        <begin position="333"/>
        <end position="412"/>
    </location>
</feature>
<sequence>MTPPPTTAGAEAGAGAGGRAGQAVAGTGGHTAPTVTAPAGGAVADRATAGFRQRYGGPPAGRWAAPGRANLIGEHTDYNDGYVLPFALSLRTVVAAAGQPGEEWTVCSELADEAVTFTAADLGGPAEVGGQPTAPGRVTGWGAYVAGVVWALREAGYAVPGARLAVASDVPLGSGLSSSAALEAAVLAALVDLGGLDLPTERQPRLAQRAENAYVGAPTGIMDQSAVIRCREGHALFLDCRTEAVEHIPFDLDAAGLAMLVVDSRAPHRHADGEYASRRASCEQAARLLGVPALRDLPTDGLADALTGLPDDETRRRVRHVVTENQRVLDTVALLRAGRVREVGPLLTASHASMRDDFEITVPEVDVAVEAALAAGALGARMTGGGFGGCVLALVEASSVDAVADAVTAAYAERGFAAPGHVPVSPAPGATRL</sequence>